<dbReference type="EMBL" id="SLXQ01000001">
    <property type="protein sequence ID" value="TCP56974.1"/>
    <property type="molecule type" value="Genomic_DNA"/>
</dbReference>
<evidence type="ECO:0000256" key="1">
    <source>
        <dbReference type="ARBA" id="ARBA00022741"/>
    </source>
</evidence>
<dbReference type="PROSITE" id="PS50901">
    <property type="entry name" value="FTSK"/>
    <property type="match status" value="1"/>
</dbReference>
<dbReference type="InterPro" id="IPR002543">
    <property type="entry name" value="FtsK_dom"/>
</dbReference>
<feature type="region of interest" description="Disordered" evidence="4">
    <location>
        <begin position="1"/>
        <end position="112"/>
    </location>
</feature>
<evidence type="ECO:0000259" key="6">
    <source>
        <dbReference type="PROSITE" id="PS50901"/>
    </source>
</evidence>
<feature type="compositionally biased region" description="Acidic residues" evidence="4">
    <location>
        <begin position="78"/>
        <end position="94"/>
    </location>
</feature>
<dbReference type="OrthoDB" id="3315716at2"/>
<dbReference type="GO" id="GO:0005524">
    <property type="term" value="F:ATP binding"/>
    <property type="evidence" value="ECO:0007669"/>
    <property type="project" value="UniProtKB-UniRule"/>
</dbReference>
<accession>A0A4R2R4W8</accession>
<evidence type="ECO:0000313" key="8">
    <source>
        <dbReference type="Proteomes" id="UP000294911"/>
    </source>
</evidence>
<evidence type="ECO:0000256" key="3">
    <source>
        <dbReference type="PROSITE-ProRule" id="PRU00289"/>
    </source>
</evidence>
<keyword evidence="5" id="KW-0812">Transmembrane</keyword>
<evidence type="ECO:0000313" key="7">
    <source>
        <dbReference type="EMBL" id="TCP56974.1"/>
    </source>
</evidence>
<keyword evidence="8" id="KW-1185">Reference proteome</keyword>
<comment type="caution">
    <text evidence="7">The sequence shown here is derived from an EMBL/GenBank/DDBJ whole genome shotgun (WGS) entry which is preliminary data.</text>
</comment>
<feature type="domain" description="FtsK" evidence="6">
    <location>
        <begin position="410"/>
        <end position="606"/>
    </location>
</feature>
<name>A0A4R2R4W8_9PSEU</name>
<dbReference type="InterPro" id="IPR027417">
    <property type="entry name" value="P-loop_NTPase"/>
</dbReference>
<reference evidence="7 8" key="1">
    <citation type="submission" date="2019-03" db="EMBL/GenBank/DDBJ databases">
        <title>Genomic Encyclopedia of Type Strains, Phase IV (KMG-IV): sequencing the most valuable type-strain genomes for metagenomic binning, comparative biology and taxonomic classification.</title>
        <authorList>
            <person name="Goeker M."/>
        </authorList>
    </citation>
    <scope>NUCLEOTIDE SEQUENCE [LARGE SCALE GENOMIC DNA]</scope>
    <source>
        <strain evidence="7 8">DSM 45765</strain>
    </source>
</reference>
<dbReference type="PANTHER" id="PTHR22683:SF1">
    <property type="entry name" value="TYPE VII SECRETION SYSTEM PROTEIN ESSC"/>
    <property type="match status" value="1"/>
</dbReference>
<feature type="compositionally biased region" description="Low complexity" evidence="4">
    <location>
        <begin position="55"/>
        <end position="73"/>
    </location>
</feature>
<evidence type="ECO:0000256" key="5">
    <source>
        <dbReference type="SAM" id="Phobius"/>
    </source>
</evidence>
<evidence type="ECO:0000256" key="4">
    <source>
        <dbReference type="SAM" id="MobiDB-lite"/>
    </source>
</evidence>
<keyword evidence="2 3" id="KW-0067">ATP-binding</keyword>
<feature type="compositionally biased region" description="Low complexity" evidence="4">
    <location>
        <begin position="14"/>
        <end position="23"/>
    </location>
</feature>
<keyword evidence="1 3" id="KW-0547">Nucleotide-binding</keyword>
<gene>
    <name evidence="7" type="ORF">EV191_101924</name>
</gene>
<feature type="compositionally biased region" description="Polar residues" evidence="4">
    <location>
        <begin position="31"/>
        <end position="42"/>
    </location>
</feature>
<dbReference type="Gene3D" id="3.40.50.300">
    <property type="entry name" value="P-loop containing nucleotide triphosphate hydrolases"/>
    <property type="match status" value="1"/>
</dbReference>
<organism evidence="7 8">
    <name type="scientific">Tamaricihabitans halophyticus</name>
    <dbReference type="NCBI Taxonomy" id="1262583"/>
    <lineage>
        <taxon>Bacteria</taxon>
        <taxon>Bacillati</taxon>
        <taxon>Actinomycetota</taxon>
        <taxon>Actinomycetes</taxon>
        <taxon>Pseudonocardiales</taxon>
        <taxon>Pseudonocardiaceae</taxon>
        <taxon>Tamaricihabitans</taxon>
    </lineage>
</organism>
<dbReference type="GO" id="GO:0003677">
    <property type="term" value="F:DNA binding"/>
    <property type="evidence" value="ECO:0007669"/>
    <property type="project" value="InterPro"/>
</dbReference>
<proteinExistence type="predicted"/>
<dbReference type="AlphaFoldDB" id="A0A4R2R4W8"/>
<dbReference type="InterPro" id="IPR050206">
    <property type="entry name" value="FtsK/SpoIIIE/SftA"/>
</dbReference>
<feature type="transmembrane region" description="Helical" evidence="5">
    <location>
        <begin position="222"/>
        <end position="240"/>
    </location>
</feature>
<feature type="binding site" evidence="3">
    <location>
        <begin position="426"/>
        <end position="433"/>
    </location>
    <ligand>
        <name>ATP</name>
        <dbReference type="ChEBI" id="CHEBI:30616"/>
    </ligand>
</feature>
<dbReference type="PANTHER" id="PTHR22683">
    <property type="entry name" value="SPORULATION PROTEIN RELATED"/>
    <property type="match status" value="1"/>
</dbReference>
<keyword evidence="5" id="KW-1133">Transmembrane helix</keyword>
<sequence length="770" mass="83843">MTSAHEPQPDHPTTHTPDQPADQSNELDTDQPVTGQADQAATGQVIPLYPGSEIAPTTQQGDAATTAGPGATGKELVPDDALEGEIVEEDEDEDGQPRQPVAVDSPAERDGSSFMRRVATSGSWQPVVPQWVRNRQELAERARWVTRYCGHASAYHALRTPKYAMTLLAHSPRGVWRVTTTACRWVYDTEQKPLRDAARDRSNTDEYLRLLREHDNHVRHRLLLAVPVALGGLGGLAALLAYGTPALWLATALVVTVVFGLLGRRPDKPVIGRAVVTQKAQKLTSDMVVRALSALGISQVNQAVTKGPGITFPSPITRDGPGWRAEVDLPHGVVVTDILERRDKLASGLRRPLGCVWPEAVSDEHAGRLVIWVGDQEMSKAKSPSWPLAKNGGQRVDLFSPVPFGTDQRGRPVGVDLVFNNMVIGAMPRMGKTFSLRVLVLAAALDPTVELRLFELKGTGDLGMFEPVAHDYASGPDDETLERAMNSLRELYKDLERRSKVITHIAKTDRAACPENKVTPDLSRNPKLGLHLVFAAIDECQELFSHDDYKDEAKKLAEGLIKRGPAMGIILVLATQRPDAQSLPPGVSANAGLRYCLRVMGQTENDMVLGTSAYKNGTRATTFTAKDKGIGYLVGATDDPIIARSYYIDGPAAEKIVATARALREKAGTITGHAAGEAPDTETARINTLEDVASVFDHGDDKLWSEVIVQRLAELRPQVYQGWKPAQLATALKPFDLAPGQVWMDDNTGKARNRNGYTRDAITTAINNRK</sequence>
<dbReference type="Proteomes" id="UP000294911">
    <property type="component" value="Unassembled WGS sequence"/>
</dbReference>
<protein>
    <submittedName>
        <fullName evidence="7">S-DNA-T family DNA segregation ATPase FtsK/SpoIIIE</fullName>
    </submittedName>
</protein>
<evidence type="ECO:0000256" key="2">
    <source>
        <dbReference type="ARBA" id="ARBA00022840"/>
    </source>
</evidence>
<dbReference type="SUPFAM" id="SSF52540">
    <property type="entry name" value="P-loop containing nucleoside triphosphate hydrolases"/>
    <property type="match status" value="1"/>
</dbReference>
<keyword evidence="5" id="KW-0472">Membrane</keyword>
<dbReference type="Pfam" id="PF01580">
    <property type="entry name" value="FtsK_SpoIIIE"/>
    <property type="match status" value="1"/>
</dbReference>
<dbReference type="RefSeq" id="WP_132875504.1">
    <property type="nucleotide sequence ID" value="NZ_SLXQ01000001.1"/>
</dbReference>